<comment type="catalytic activity">
    <reaction evidence="9 11">
        <text>4-(phosphooxy)-L-threonine + 2-oxoglutarate = (R)-3-hydroxy-2-oxo-4-phosphooxybutanoate + L-glutamate</text>
        <dbReference type="Rhea" id="RHEA:16573"/>
        <dbReference type="ChEBI" id="CHEBI:16810"/>
        <dbReference type="ChEBI" id="CHEBI:29985"/>
        <dbReference type="ChEBI" id="CHEBI:58452"/>
        <dbReference type="ChEBI" id="CHEBI:58538"/>
        <dbReference type="EC" id="2.6.1.52"/>
    </reaction>
</comment>
<comment type="caution">
    <text evidence="14">The sequence shown here is derived from an EMBL/GenBank/DDBJ whole genome shotgun (WGS) entry which is preliminary data.</text>
</comment>
<dbReference type="HAMAP" id="MF_00160">
    <property type="entry name" value="SerC_aminotrans_5"/>
    <property type="match status" value="1"/>
</dbReference>
<comment type="pathway">
    <text evidence="2 11 12">Amino-acid biosynthesis; L-serine biosynthesis; L-serine from 3-phospho-D-glycerate: step 2/3.</text>
</comment>
<evidence type="ECO:0000256" key="12">
    <source>
        <dbReference type="RuleBase" id="RU004505"/>
    </source>
</evidence>
<comment type="cofactor">
    <cofactor evidence="11">
        <name>pyridoxal 5'-phosphate</name>
        <dbReference type="ChEBI" id="CHEBI:597326"/>
    </cofactor>
    <text evidence="11">Binds 1 pyridoxal phosphate per subunit.</text>
</comment>
<comment type="catalytic activity">
    <reaction evidence="10 11 12">
        <text>O-phospho-L-serine + 2-oxoglutarate = 3-phosphooxypyruvate + L-glutamate</text>
        <dbReference type="Rhea" id="RHEA:14329"/>
        <dbReference type="ChEBI" id="CHEBI:16810"/>
        <dbReference type="ChEBI" id="CHEBI:18110"/>
        <dbReference type="ChEBI" id="CHEBI:29985"/>
        <dbReference type="ChEBI" id="CHEBI:57524"/>
        <dbReference type="EC" id="2.6.1.52"/>
    </reaction>
</comment>
<keyword evidence="11" id="KW-0963">Cytoplasm</keyword>
<feature type="binding site" evidence="11">
    <location>
        <position position="152"/>
    </location>
    <ligand>
        <name>pyridoxal 5'-phosphate</name>
        <dbReference type="ChEBI" id="CHEBI:597326"/>
    </ligand>
</feature>
<dbReference type="Pfam" id="PF00266">
    <property type="entry name" value="Aminotran_5"/>
    <property type="match status" value="1"/>
</dbReference>
<feature type="binding site" evidence="11">
    <location>
        <position position="171"/>
    </location>
    <ligand>
        <name>pyridoxal 5'-phosphate</name>
        <dbReference type="ChEBI" id="CHEBI:597326"/>
    </ligand>
</feature>
<evidence type="ECO:0000256" key="6">
    <source>
        <dbReference type="ARBA" id="ARBA00022679"/>
    </source>
</evidence>
<dbReference type="SUPFAM" id="SSF53383">
    <property type="entry name" value="PLP-dependent transferases"/>
    <property type="match status" value="1"/>
</dbReference>
<evidence type="ECO:0000256" key="3">
    <source>
        <dbReference type="ARBA" id="ARBA00006904"/>
    </source>
</evidence>
<dbReference type="PANTHER" id="PTHR43247:SF1">
    <property type="entry name" value="PHOSPHOSERINE AMINOTRANSFERASE"/>
    <property type="match status" value="1"/>
</dbReference>
<dbReference type="PIRSF" id="PIRSF000525">
    <property type="entry name" value="SerC"/>
    <property type="match status" value="1"/>
</dbReference>
<feature type="binding site" evidence="11">
    <location>
        <begin position="76"/>
        <end position="77"/>
    </location>
    <ligand>
        <name>pyridoxal 5'-phosphate</name>
        <dbReference type="ChEBI" id="CHEBI:597326"/>
    </ligand>
</feature>
<evidence type="ECO:0000256" key="8">
    <source>
        <dbReference type="ARBA" id="ARBA00023299"/>
    </source>
</evidence>
<feature type="binding site" evidence="11">
    <location>
        <position position="42"/>
    </location>
    <ligand>
        <name>L-glutamate</name>
        <dbReference type="ChEBI" id="CHEBI:29985"/>
    </ligand>
</feature>
<feature type="modified residue" description="N6-(pyridoxal phosphate)lysine" evidence="11">
    <location>
        <position position="195"/>
    </location>
</feature>
<feature type="domain" description="Aminotransferase class V" evidence="13">
    <location>
        <begin position="4"/>
        <end position="347"/>
    </location>
</feature>
<evidence type="ECO:0000256" key="4">
    <source>
        <dbReference type="ARBA" id="ARBA00022576"/>
    </source>
</evidence>
<dbReference type="FunFam" id="3.40.640.10:FF:000010">
    <property type="entry name" value="Phosphoserine aminotransferase"/>
    <property type="match status" value="1"/>
</dbReference>
<comment type="similarity">
    <text evidence="3 11">Belongs to the class-V pyridoxal-phosphate-dependent aminotransferase family. SerC subfamily.</text>
</comment>
<dbReference type="PROSITE" id="PS00595">
    <property type="entry name" value="AA_TRANSFER_CLASS_5"/>
    <property type="match status" value="1"/>
</dbReference>
<sequence length="365" mass="40719">MDRVVNFSAGPSAMPLEVLMRAQSELVDTNHAGMSVMEMSHRSKAFEDILENTKHLLKKVMNIPENYKILFLQGGASLQFSMIPLNLLQKDHEAGYIITGSWSQKALKEAKKVGQTTVIATSEGDQFGQIPDFSNITHSNNLSYVHITGNNTIEGTRFTKLPKTDAPIINDWSSGILSEEINVSDYGVIYAGAQKNLGPAGVTVVIIRDDLIGHASDTLPTMLNYETHTKADSLYHTPPTFGIYMIGLMLEWIESLGGVKEVEKRNREKASLLYEAIDQSSLFYSPVKKEDRSLMNVPFKSGNEETDRAFLHYAASKQLVELKGHRSVGGMRASLYNAMPIEHVERLCEAMREFERTIKNEKSMA</sequence>
<evidence type="ECO:0000256" key="10">
    <source>
        <dbReference type="ARBA" id="ARBA00049007"/>
    </source>
</evidence>
<organism evidence="14 15">
    <name type="scientific">Jeotgalibacillus salarius</name>
    <dbReference type="NCBI Taxonomy" id="546023"/>
    <lineage>
        <taxon>Bacteria</taxon>
        <taxon>Bacillati</taxon>
        <taxon>Bacillota</taxon>
        <taxon>Bacilli</taxon>
        <taxon>Bacillales</taxon>
        <taxon>Caryophanaceae</taxon>
        <taxon>Jeotgalibacillus</taxon>
    </lineage>
</organism>
<dbReference type="AlphaFoldDB" id="A0A4Y8LNA4"/>
<evidence type="ECO:0000256" key="1">
    <source>
        <dbReference type="ARBA" id="ARBA00003483"/>
    </source>
</evidence>
<keyword evidence="7 11" id="KW-0663">Pyridoxal phosphate</keyword>
<feature type="binding site" evidence="11">
    <location>
        <position position="194"/>
    </location>
    <ligand>
        <name>pyridoxal 5'-phosphate</name>
        <dbReference type="ChEBI" id="CHEBI:597326"/>
    </ligand>
</feature>
<dbReference type="GO" id="GO:0004648">
    <property type="term" value="F:O-phospho-L-serine:2-oxoglutarate aminotransferase activity"/>
    <property type="evidence" value="ECO:0007669"/>
    <property type="project" value="UniProtKB-UniRule"/>
</dbReference>
<dbReference type="Gene3D" id="3.90.1150.10">
    <property type="entry name" value="Aspartate Aminotransferase, domain 1"/>
    <property type="match status" value="1"/>
</dbReference>
<evidence type="ECO:0000256" key="5">
    <source>
        <dbReference type="ARBA" id="ARBA00022605"/>
    </source>
</evidence>
<dbReference type="InterPro" id="IPR020578">
    <property type="entry name" value="Aminotrans_V_PyrdxlP_BS"/>
</dbReference>
<comment type="function">
    <text evidence="1 11">Catalyzes the reversible conversion of 3-phosphohydroxypyruvate to phosphoserine and of 3-hydroxy-2-oxo-4-phosphonooxybutanoate to phosphohydroxythreonine.</text>
</comment>
<keyword evidence="15" id="KW-1185">Reference proteome</keyword>
<evidence type="ECO:0000313" key="15">
    <source>
        <dbReference type="Proteomes" id="UP000297776"/>
    </source>
</evidence>
<name>A0A4Y8LNA4_9BACL</name>
<keyword evidence="6 11" id="KW-0808">Transferase</keyword>
<evidence type="ECO:0000313" key="14">
    <source>
        <dbReference type="EMBL" id="TFE04073.1"/>
    </source>
</evidence>
<dbReference type="NCBIfam" id="TIGR01364">
    <property type="entry name" value="serC_1"/>
    <property type="match status" value="1"/>
</dbReference>
<dbReference type="NCBIfam" id="NF003764">
    <property type="entry name" value="PRK05355.1"/>
    <property type="match status" value="1"/>
</dbReference>
<dbReference type="RefSeq" id="WP_134379001.1">
    <property type="nucleotide sequence ID" value="NZ_SORX01000001.1"/>
</dbReference>
<dbReference type="GO" id="GO:0006564">
    <property type="term" value="P:L-serine biosynthetic process"/>
    <property type="evidence" value="ECO:0007669"/>
    <property type="project" value="UniProtKB-UniRule"/>
</dbReference>
<dbReference type="InterPro" id="IPR022278">
    <property type="entry name" value="Pser_aminoTfrase"/>
</dbReference>
<dbReference type="Proteomes" id="UP000297776">
    <property type="component" value="Unassembled WGS sequence"/>
</dbReference>
<dbReference type="Gene3D" id="3.40.640.10">
    <property type="entry name" value="Type I PLP-dependent aspartate aminotransferase-like (Major domain)"/>
    <property type="match status" value="1"/>
</dbReference>
<accession>A0A4Y8LNA4</accession>
<comment type="subcellular location">
    <subcellularLocation>
        <location evidence="11">Cytoplasm</location>
    </subcellularLocation>
</comment>
<protein>
    <recommendedName>
        <fullName evidence="11">Phosphoserine aminotransferase</fullName>
        <ecNumber evidence="11">2.6.1.52</ecNumber>
    </recommendedName>
    <alternativeName>
        <fullName evidence="11">Phosphohydroxythreonine aminotransferase</fullName>
        <shortName evidence="11">PSAT</shortName>
    </alternativeName>
</protein>
<evidence type="ECO:0000256" key="9">
    <source>
        <dbReference type="ARBA" id="ARBA00047630"/>
    </source>
</evidence>
<evidence type="ECO:0000259" key="13">
    <source>
        <dbReference type="Pfam" id="PF00266"/>
    </source>
</evidence>
<dbReference type="InterPro" id="IPR015422">
    <property type="entry name" value="PyrdxlP-dep_Trfase_small"/>
</dbReference>
<feature type="binding site" evidence="11">
    <location>
        <position position="102"/>
    </location>
    <ligand>
        <name>pyridoxal 5'-phosphate</name>
        <dbReference type="ChEBI" id="CHEBI:597326"/>
    </ligand>
</feature>
<dbReference type="InterPro" id="IPR000192">
    <property type="entry name" value="Aminotrans_V_dom"/>
</dbReference>
<reference evidence="14 15" key="1">
    <citation type="submission" date="2019-03" db="EMBL/GenBank/DDBJ databases">
        <authorList>
            <person name="Yang Y."/>
        </authorList>
    </citation>
    <scope>NUCLEOTIDE SEQUENCE [LARGE SCALE GENOMIC DNA]</scope>
    <source>
        <strain evidence="14 15">ASL-1</strain>
    </source>
</reference>
<evidence type="ECO:0000256" key="2">
    <source>
        <dbReference type="ARBA" id="ARBA00005099"/>
    </source>
</evidence>
<dbReference type="PANTHER" id="PTHR43247">
    <property type="entry name" value="PHOSPHOSERINE AMINOTRANSFERASE"/>
    <property type="match status" value="1"/>
</dbReference>
<comment type="subunit">
    <text evidence="11">Homodimer.</text>
</comment>
<gene>
    <name evidence="11 14" type="primary">serC</name>
    <name evidence="14" type="ORF">E2626_01750</name>
</gene>
<dbReference type="InterPro" id="IPR015424">
    <property type="entry name" value="PyrdxlP-dep_Trfase"/>
</dbReference>
<dbReference type="InterPro" id="IPR015421">
    <property type="entry name" value="PyrdxlP-dep_Trfase_major"/>
</dbReference>
<keyword evidence="8 11" id="KW-0718">Serine biosynthesis</keyword>
<dbReference type="FunFam" id="3.90.1150.10:FF:000006">
    <property type="entry name" value="Phosphoserine aminotransferase"/>
    <property type="match status" value="1"/>
</dbReference>
<keyword evidence="5 11" id="KW-0028">Amino-acid biosynthesis</keyword>
<dbReference type="EMBL" id="SORX01000001">
    <property type="protein sequence ID" value="TFE04073.1"/>
    <property type="molecule type" value="Genomic_DNA"/>
</dbReference>
<comment type="caution">
    <text evidence="11">Lacks conserved residue(s) required for the propagation of feature annotation.</text>
</comment>
<dbReference type="EC" id="2.6.1.52" evidence="11"/>
<dbReference type="OrthoDB" id="9809412at2"/>
<proteinExistence type="inferred from homology"/>
<keyword evidence="4 11" id="KW-0032">Aminotransferase</keyword>
<dbReference type="UniPathway" id="UPA00135">
    <property type="reaction ID" value="UER00197"/>
</dbReference>
<evidence type="ECO:0000256" key="11">
    <source>
        <dbReference type="HAMAP-Rule" id="MF_00160"/>
    </source>
</evidence>
<dbReference type="GO" id="GO:0005737">
    <property type="term" value="C:cytoplasm"/>
    <property type="evidence" value="ECO:0007669"/>
    <property type="project" value="UniProtKB-SubCell"/>
</dbReference>
<evidence type="ECO:0000256" key="7">
    <source>
        <dbReference type="ARBA" id="ARBA00022898"/>
    </source>
</evidence>
<dbReference type="GO" id="GO:0030170">
    <property type="term" value="F:pyridoxal phosphate binding"/>
    <property type="evidence" value="ECO:0007669"/>
    <property type="project" value="UniProtKB-UniRule"/>
</dbReference>